<comment type="caution">
    <text evidence="9">The sequence shown here is derived from an EMBL/GenBank/DDBJ whole genome shotgun (WGS) entry which is preliminary data.</text>
</comment>
<evidence type="ECO:0000256" key="7">
    <source>
        <dbReference type="SAM" id="Phobius"/>
    </source>
</evidence>
<dbReference type="InterPro" id="IPR020846">
    <property type="entry name" value="MFS_dom"/>
</dbReference>
<evidence type="ECO:0000313" key="10">
    <source>
        <dbReference type="Proteomes" id="UP000029227"/>
    </source>
</evidence>
<evidence type="ECO:0000259" key="8">
    <source>
        <dbReference type="PROSITE" id="PS50850"/>
    </source>
</evidence>
<dbReference type="PANTHER" id="PTHR23514:SF3">
    <property type="entry name" value="BYPASS OF STOP CODON PROTEIN 6"/>
    <property type="match status" value="1"/>
</dbReference>
<accession>A0A090RAN2</accession>
<comment type="subcellular location">
    <subcellularLocation>
        <location evidence="1">Endomembrane system</location>
        <topology evidence="1">Multi-pass membrane protein</topology>
    </subcellularLocation>
</comment>
<gene>
    <name evidence="9" type="ORF">JCM19237_1319</name>
</gene>
<dbReference type="GO" id="GO:0016020">
    <property type="term" value="C:membrane"/>
    <property type="evidence" value="ECO:0007669"/>
    <property type="project" value="TreeGrafter"/>
</dbReference>
<keyword evidence="4 7" id="KW-0812">Transmembrane</keyword>
<dbReference type="InterPro" id="IPR011701">
    <property type="entry name" value="MFS"/>
</dbReference>
<organism evidence="9 10">
    <name type="scientific">Photobacterium aphoticum</name>
    <dbReference type="NCBI Taxonomy" id="754436"/>
    <lineage>
        <taxon>Bacteria</taxon>
        <taxon>Pseudomonadati</taxon>
        <taxon>Pseudomonadota</taxon>
        <taxon>Gammaproteobacteria</taxon>
        <taxon>Vibrionales</taxon>
        <taxon>Vibrionaceae</taxon>
        <taxon>Photobacterium</taxon>
    </lineage>
</organism>
<name>A0A090RAN2_9GAMM</name>
<dbReference type="Pfam" id="PF07690">
    <property type="entry name" value="MFS_1"/>
    <property type="match status" value="1"/>
</dbReference>
<evidence type="ECO:0000256" key="4">
    <source>
        <dbReference type="ARBA" id="ARBA00022692"/>
    </source>
</evidence>
<dbReference type="STRING" id="754436.JCM19237_1319"/>
<feature type="transmembrane region" description="Helical" evidence="7">
    <location>
        <begin position="94"/>
        <end position="116"/>
    </location>
</feature>
<reference evidence="9 10" key="1">
    <citation type="journal article" date="2014" name="Genome Announc.">
        <title>Draft Genome Sequences of Two Vibrionaceae Species, Vibrio ponticus C121 and Photobacterium aphoticum C119, Isolated as Coral Reef Microbiota.</title>
        <authorList>
            <person name="Al-saari N."/>
            <person name="Meirelles P.M."/>
            <person name="Mino S."/>
            <person name="Suda W."/>
            <person name="Oshima K."/>
            <person name="Hattori M."/>
            <person name="Ohkuma M."/>
            <person name="Thompson F.L."/>
            <person name="Gomez-Gil B."/>
            <person name="Sawabe T."/>
            <person name="Sawabe T."/>
        </authorList>
    </citation>
    <scope>NUCLEOTIDE SEQUENCE [LARGE SCALE GENOMIC DNA]</scope>
    <source>
        <strain evidence="9 10">JCM 19237</strain>
    </source>
</reference>
<dbReference type="SUPFAM" id="SSF103473">
    <property type="entry name" value="MFS general substrate transporter"/>
    <property type="match status" value="1"/>
</dbReference>
<dbReference type="InterPro" id="IPR051788">
    <property type="entry name" value="MFS_Transporter"/>
</dbReference>
<dbReference type="GO" id="GO:0022857">
    <property type="term" value="F:transmembrane transporter activity"/>
    <property type="evidence" value="ECO:0007669"/>
    <property type="project" value="InterPro"/>
</dbReference>
<dbReference type="eggNOG" id="COG0738">
    <property type="taxonomic scope" value="Bacteria"/>
</dbReference>
<feature type="transmembrane region" description="Helical" evidence="7">
    <location>
        <begin position="35"/>
        <end position="58"/>
    </location>
</feature>
<keyword evidence="6 7" id="KW-0472">Membrane</keyword>
<dbReference type="GO" id="GO:0012505">
    <property type="term" value="C:endomembrane system"/>
    <property type="evidence" value="ECO:0007669"/>
    <property type="project" value="UniProtKB-SubCell"/>
</dbReference>
<evidence type="ECO:0000256" key="2">
    <source>
        <dbReference type="ARBA" id="ARBA00008335"/>
    </source>
</evidence>
<sequence length="180" mass="18783">MLLLLIIIYLAFISLGLPDAVLGSAWPVMRHDLNASLAFAGAIALVVSAGTVISSLLSTQIIHRFGPGKVVAISVLMTALALLGFTFATEAWMIVLLAIPLGLGAGSVDAALNNFVALHYQSKHMNYLHSFWGVGATAGPLIMRCSSASRPVGVMGMPACLTSSLRWLPCCSCPCHCGSA</sequence>
<evidence type="ECO:0000256" key="1">
    <source>
        <dbReference type="ARBA" id="ARBA00004127"/>
    </source>
</evidence>
<comment type="similarity">
    <text evidence="2">Belongs to the major facilitator superfamily.</text>
</comment>
<feature type="transmembrane region" description="Helical" evidence="7">
    <location>
        <begin position="70"/>
        <end position="88"/>
    </location>
</feature>
<evidence type="ECO:0000256" key="5">
    <source>
        <dbReference type="ARBA" id="ARBA00022989"/>
    </source>
</evidence>
<protein>
    <submittedName>
        <fullName evidence="9">Permeases of the major facilitator superfamily</fullName>
    </submittedName>
</protein>
<proteinExistence type="inferred from homology"/>
<dbReference type="EMBL" id="BBMN01000004">
    <property type="protein sequence ID" value="GAL04647.1"/>
    <property type="molecule type" value="Genomic_DNA"/>
</dbReference>
<dbReference type="InterPro" id="IPR036259">
    <property type="entry name" value="MFS_trans_sf"/>
</dbReference>
<dbReference type="PROSITE" id="PS50850">
    <property type="entry name" value="MFS"/>
    <property type="match status" value="1"/>
</dbReference>
<dbReference type="AlphaFoldDB" id="A0A090RAN2"/>
<evidence type="ECO:0000256" key="6">
    <source>
        <dbReference type="ARBA" id="ARBA00023136"/>
    </source>
</evidence>
<evidence type="ECO:0000313" key="9">
    <source>
        <dbReference type="EMBL" id="GAL04647.1"/>
    </source>
</evidence>
<dbReference type="PANTHER" id="PTHR23514">
    <property type="entry name" value="BYPASS OF STOP CODON PROTEIN 6"/>
    <property type="match status" value="1"/>
</dbReference>
<keyword evidence="3" id="KW-0813">Transport</keyword>
<feature type="domain" description="Major facilitator superfamily (MFS) profile" evidence="8">
    <location>
        <begin position="4"/>
        <end position="180"/>
    </location>
</feature>
<dbReference type="Gene3D" id="1.20.1250.20">
    <property type="entry name" value="MFS general substrate transporter like domains"/>
    <property type="match status" value="1"/>
</dbReference>
<evidence type="ECO:0000256" key="3">
    <source>
        <dbReference type="ARBA" id="ARBA00022448"/>
    </source>
</evidence>
<dbReference type="Proteomes" id="UP000029227">
    <property type="component" value="Unassembled WGS sequence"/>
</dbReference>
<keyword evidence="5 7" id="KW-1133">Transmembrane helix</keyword>